<name>A0A7S0X2V7_9CHLO</name>
<sequence>MQVRRGVGVTAATGGGAGDGSGVQKDRQSLRFKDSRTGVDVVLVGTMHYNPASIHLAASTVRGLSEADDLAAIVLETCPSRWAKTLKMQPKNALMRKLLDNEFQAATEVAEPDVRIVLGDQRIEDLSVSAKAVLKLTWEEFTNPLGGGWARLLANWQAGYAREVAGVPGAGLTAGDLLFDWRLALCMPVSLFRYPLAWALKSPKVIIPFAAFVFGLEQLPGLVPQGAVDVASGAYVATAPETAVSALFLVLDVLQVVFLSQLFLKALLEVRNDILARSIRTACQDAIAASAAAGAGSDDEVGAVVAILGAAHLNGVQYRLMEGEEDVGGGGGDAAWWIEETAATERAAGAALPP</sequence>
<organism evidence="2">
    <name type="scientific">Mantoniella antarctica</name>
    <dbReference type="NCBI Taxonomy" id="81844"/>
    <lineage>
        <taxon>Eukaryota</taxon>
        <taxon>Viridiplantae</taxon>
        <taxon>Chlorophyta</taxon>
        <taxon>Mamiellophyceae</taxon>
        <taxon>Mamiellales</taxon>
        <taxon>Mamiellaceae</taxon>
        <taxon>Mantoniella</taxon>
    </lineage>
</organism>
<evidence type="ECO:0000313" key="2">
    <source>
        <dbReference type="EMBL" id="CAD8698712.1"/>
    </source>
</evidence>
<gene>
    <name evidence="2" type="ORF">MANT1106_LOCUS1393</name>
</gene>
<reference evidence="2" key="1">
    <citation type="submission" date="2021-01" db="EMBL/GenBank/DDBJ databases">
        <authorList>
            <person name="Corre E."/>
            <person name="Pelletier E."/>
            <person name="Niang G."/>
            <person name="Scheremetjew M."/>
            <person name="Finn R."/>
            <person name="Kale V."/>
            <person name="Holt S."/>
            <person name="Cochrane G."/>
            <person name="Meng A."/>
            <person name="Brown T."/>
            <person name="Cohen L."/>
        </authorList>
    </citation>
    <scope>NUCLEOTIDE SEQUENCE</scope>
    <source>
        <strain evidence="2">SL-175</strain>
    </source>
</reference>
<accession>A0A7S0X2V7</accession>
<evidence type="ECO:0000256" key="1">
    <source>
        <dbReference type="SAM" id="MobiDB-lite"/>
    </source>
</evidence>
<feature type="compositionally biased region" description="Low complexity" evidence="1">
    <location>
        <begin position="1"/>
        <end position="12"/>
    </location>
</feature>
<proteinExistence type="predicted"/>
<dbReference type="EMBL" id="HBFC01002693">
    <property type="protein sequence ID" value="CAD8698712.1"/>
    <property type="molecule type" value="Transcribed_RNA"/>
</dbReference>
<protein>
    <submittedName>
        <fullName evidence="2">Uncharacterized protein</fullName>
    </submittedName>
</protein>
<dbReference type="AlphaFoldDB" id="A0A7S0X2V7"/>
<feature type="region of interest" description="Disordered" evidence="1">
    <location>
        <begin position="1"/>
        <end position="27"/>
    </location>
</feature>